<sequence>MERLLKRPLDEIISENNAQLGKRVKTHDSITQEEETIELDATQSDIDYDATQTEVDPHTLLTQDIGSDDEEEKKANDNENDYRPLSESTRYHLTKKVITLARSLTEDVSSTELRAFRRGKSLDGPPIHEHVKDKDIASTTLFWPMRSRNVLAKNFEQEASTITLNDAEDSDSDTEIPISSAAMTLPALARPLCEVVVERCQEHKMTSSASTRAHLSHIARDSNIFVDKLLESLLTRNAIALQGNEQNFVSTSWSMYQGIPSANWRFVADSVLPRVDTNGRRRSVLPGLLTEVTRQRIKARIQTLYAQSWQEELNAPKFSS</sequence>
<evidence type="ECO:0000313" key="2">
    <source>
        <dbReference type="EMBL" id="OQR90660.1"/>
    </source>
</evidence>
<feature type="region of interest" description="Disordered" evidence="1">
    <location>
        <begin position="64"/>
        <end position="85"/>
    </location>
</feature>
<gene>
    <name evidence="2" type="ORF">THRCLA_09244</name>
</gene>
<comment type="caution">
    <text evidence="2">The sequence shown here is derived from an EMBL/GenBank/DDBJ whole genome shotgun (WGS) entry which is preliminary data.</text>
</comment>
<keyword evidence="3" id="KW-1185">Reference proteome</keyword>
<name>A0A1V9YYP3_9STRA</name>
<dbReference type="AlphaFoldDB" id="A0A1V9YYP3"/>
<evidence type="ECO:0000256" key="1">
    <source>
        <dbReference type="SAM" id="MobiDB-lite"/>
    </source>
</evidence>
<dbReference type="EMBL" id="JNBS01002505">
    <property type="protein sequence ID" value="OQR90660.1"/>
    <property type="molecule type" value="Genomic_DNA"/>
</dbReference>
<accession>A0A1V9YYP3</accession>
<protein>
    <submittedName>
        <fullName evidence="2">Uncharacterized protein</fullName>
    </submittedName>
</protein>
<evidence type="ECO:0000313" key="3">
    <source>
        <dbReference type="Proteomes" id="UP000243217"/>
    </source>
</evidence>
<organism evidence="2 3">
    <name type="scientific">Thraustotheca clavata</name>
    <dbReference type="NCBI Taxonomy" id="74557"/>
    <lineage>
        <taxon>Eukaryota</taxon>
        <taxon>Sar</taxon>
        <taxon>Stramenopiles</taxon>
        <taxon>Oomycota</taxon>
        <taxon>Saprolegniomycetes</taxon>
        <taxon>Saprolegniales</taxon>
        <taxon>Achlyaceae</taxon>
        <taxon>Thraustotheca</taxon>
    </lineage>
</organism>
<reference evidence="2 3" key="1">
    <citation type="journal article" date="2014" name="Genome Biol. Evol.">
        <title>The secreted proteins of Achlya hypogyna and Thraustotheca clavata identify the ancestral oomycete secretome and reveal gene acquisitions by horizontal gene transfer.</title>
        <authorList>
            <person name="Misner I."/>
            <person name="Blouin N."/>
            <person name="Leonard G."/>
            <person name="Richards T.A."/>
            <person name="Lane C.E."/>
        </authorList>
    </citation>
    <scope>NUCLEOTIDE SEQUENCE [LARGE SCALE GENOMIC DNA]</scope>
    <source>
        <strain evidence="2 3">ATCC 34112</strain>
    </source>
</reference>
<feature type="compositionally biased region" description="Basic and acidic residues" evidence="1">
    <location>
        <begin position="72"/>
        <end position="84"/>
    </location>
</feature>
<proteinExistence type="predicted"/>
<dbReference type="Proteomes" id="UP000243217">
    <property type="component" value="Unassembled WGS sequence"/>
</dbReference>
<dbReference type="OrthoDB" id="76598at2759"/>